<evidence type="ECO:0000313" key="3">
    <source>
        <dbReference type="Proteomes" id="UP001266305"/>
    </source>
</evidence>
<feature type="compositionally biased region" description="Low complexity" evidence="1">
    <location>
        <begin position="160"/>
        <end position="169"/>
    </location>
</feature>
<feature type="region of interest" description="Disordered" evidence="1">
    <location>
        <begin position="1"/>
        <end position="34"/>
    </location>
</feature>
<keyword evidence="3" id="KW-1185">Reference proteome</keyword>
<dbReference type="EMBL" id="JASSZA010000005">
    <property type="protein sequence ID" value="KAK2112438.1"/>
    <property type="molecule type" value="Genomic_DNA"/>
</dbReference>
<reference evidence="2 3" key="1">
    <citation type="submission" date="2023-05" db="EMBL/GenBank/DDBJ databases">
        <title>B98-5 Cell Line De Novo Hybrid Assembly: An Optical Mapping Approach.</title>
        <authorList>
            <person name="Kananen K."/>
            <person name="Auerbach J.A."/>
            <person name="Kautto E."/>
            <person name="Blachly J.S."/>
        </authorList>
    </citation>
    <scope>NUCLEOTIDE SEQUENCE [LARGE SCALE GENOMIC DNA]</scope>
    <source>
        <strain evidence="2">B95-8</strain>
        <tissue evidence="2">Cell line</tissue>
    </source>
</reference>
<feature type="region of interest" description="Disordered" evidence="1">
    <location>
        <begin position="279"/>
        <end position="348"/>
    </location>
</feature>
<proteinExistence type="predicted"/>
<feature type="region of interest" description="Disordered" evidence="1">
    <location>
        <begin position="156"/>
        <end position="177"/>
    </location>
</feature>
<dbReference type="Proteomes" id="UP001266305">
    <property type="component" value="Unassembled WGS sequence"/>
</dbReference>
<name>A0ABQ9VSR7_SAGOE</name>
<organism evidence="2 3">
    <name type="scientific">Saguinus oedipus</name>
    <name type="common">Cotton-top tamarin</name>
    <name type="synonym">Oedipomidas oedipus</name>
    <dbReference type="NCBI Taxonomy" id="9490"/>
    <lineage>
        <taxon>Eukaryota</taxon>
        <taxon>Metazoa</taxon>
        <taxon>Chordata</taxon>
        <taxon>Craniata</taxon>
        <taxon>Vertebrata</taxon>
        <taxon>Euteleostomi</taxon>
        <taxon>Mammalia</taxon>
        <taxon>Eutheria</taxon>
        <taxon>Euarchontoglires</taxon>
        <taxon>Primates</taxon>
        <taxon>Haplorrhini</taxon>
        <taxon>Platyrrhini</taxon>
        <taxon>Cebidae</taxon>
        <taxon>Callitrichinae</taxon>
        <taxon>Saguinus</taxon>
    </lineage>
</organism>
<feature type="region of interest" description="Disordered" evidence="1">
    <location>
        <begin position="201"/>
        <end position="243"/>
    </location>
</feature>
<accession>A0ABQ9VSR7</accession>
<protein>
    <submittedName>
        <fullName evidence="2">Uncharacterized protein</fullName>
    </submittedName>
</protein>
<gene>
    <name evidence="2" type="ORF">P7K49_012185</name>
</gene>
<evidence type="ECO:0000256" key="1">
    <source>
        <dbReference type="SAM" id="MobiDB-lite"/>
    </source>
</evidence>
<evidence type="ECO:0000313" key="2">
    <source>
        <dbReference type="EMBL" id="KAK2112438.1"/>
    </source>
</evidence>
<comment type="caution">
    <text evidence="2">The sequence shown here is derived from an EMBL/GenBank/DDBJ whole genome shotgun (WGS) entry which is preliminary data.</text>
</comment>
<sequence>MGKAGVKGSGSRAHPQSDGPPALPPGECPTLSRPAVVFGRPGTLLPHGLRARSSWGSAFKLTHTTRPPTGGCREPLTRGPSLCPGPGAGPAGGRVPGVSQPWLPGIECLPTCSLGLHCRPALRPWGWPGRLQRAIRQCPPSPPARRDLGLPSAIIPQRQGAPGPLLAGPGPSGDKGCATISQRWQWKEPMSVWGRSCVPTDGWGQGGIPEGRASSRDQQKGSLATPAAQTARGQAPVVRGWPGRPWSGLGGTVRSREPTKLSLGLQHLYGIHITVLQGLQGPSGSRPSHKHPGQRQGLHRRKGVTLESGSKFSAPRWAGNPKKGRPEQAHPGNAWGSHPRLPGAGMENPRAWQGRAEATEKGRLLPPCEMQLDAQPRLGLSATASCHTASVETQDTTAAATRPLWRLRTPRQLPHGLCGDSGHHGSCHTASVETQNATASCHTASVETQGATASCHSASVETQDSMANCHTASVETQDTTASCHMASVETQDATASCHSASVETQDSMANCHTASVETQHHSQLPHSLCGDSGLVLAGPGRGISTPPPSS</sequence>
<feature type="compositionally biased region" description="Basic residues" evidence="1">
    <location>
        <begin position="287"/>
        <end position="303"/>
    </location>
</feature>